<keyword evidence="3" id="KW-1003">Cell membrane</keyword>
<feature type="transmembrane region" description="Helical" evidence="9">
    <location>
        <begin position="44"/>
        <end position="62"/>
    </location>
</feature>
<dbReference type="InterPro" id="IPR001851">
    <property type="entry name" value="ABC_transp_permease"/>
</dbReference>
<keyword evidence="4 9" id="KW-0812">Transmembrane</keyword>
<keyword evidence="6 11" id="KW-0067">ATP-binding</keyword>
<keyword evidence="5" id="KW-0547">Nucleotide-binding</keyword>
<sequence>MSAASVNSGKQLGARTWLALAFFAVIAVLPFLLPTFYLTLLGNVGIYALVALGLVLLTGVAGSTSFGQAAFMGVGAYTSAVLCLRFGLSPWLTLFAAVVVTGVVALILGAITLRMQGHFLPLATIAWGLSLYYTFGNAPFAGGFTGLTGVPPISLFGLDLNTPNRFYWLVWAVLALCAWVTQNLLQSRTGRAMRALRGGVTVAESFGVNTYALRVQTFLLSAVLAAVAGWLYAHGQGFINPTPFGLSQGIEFLFMAVVGGSGSVGGAILGAGLITLLRDQLQNLLPKLLGQSGDFVTPVFGILVILMLQVAREGLWPLLERVLPKPSQTLMPRTERLPLHVKPASGEELLKLEGVSKHFGGLKAVNEVSFSLHSGEILGLIGPNGAGKSTLFNVISGVLAPTSGKVTLRGKDISRFASRQIARLGMARTFQHVRLFPEMTLLGNAMMGGYTRAHAGMTRSLLHLERSEEAALQHAAAEQLGRVGLGNVFELAGNLPLGQQRILEIARALVADPTLLLLDEPAAGLRVGEKRELSALLRKLQGEGVTILIVEHDMDLVMNVVDRLVVMNYGEKLAEGTPREIQQHPAVREAYLGGAA</sequence>
<feature type="transmembrane region" description="Helical" evidence="9">
    <location>
        <begin position="252"/>
        <end position="276"/>
    </location>
</feature>
<dbReference type="SUPFAM" id="SSF52540">
    <property type="entry name" value="P-loop containing nucleoside triphosphate hydrolases"/>
    <property type="match status" value="1"/>
</dbReference>
<dbReference type="InterPro" id="IPR032823">
    <property type="entry name" value="BCA_ABC_TP_C"/>
</dbReference>
<feature type="transmembrane region" description="Helical" evidence="9">
    <location>
        <begin position="12"/>
        <end position="32"/>
    </location>
</feature>
<evidence type="ECO:0000259" key="10">
    <source>
        <dbReference type="PROSITE" id="PS50893"/>
    </source>
</evidence>
<keyword evidence="2" id="KW-0813">Transport</keyword>
<evidence type="ECO:0000256" key="4">
    <source>
        <dbReference type="ARBA" id="ARBA00022692"/>
    </source>
</evidence>
<dbReference type="FunFam" id="3.40.50.300:FF:000421">
    <property type="entry name" value="Branched-chain amino acid ABC transporter ATP-binding protein"/>
    <property type="match status" value="1"/>
</dbReference>
<dbReference type="PANTHER" id="PTHR45772">
    <property type="entry name" value="CONSERVED COMPONENT OF ABC TRANSPORTER FOR NATURAL AMINO ACIDS-RELATED"/>
    <property type="match status" value="1"/>
</dbReference>
<dbReference type="KEGG" id="dph:EHF33_10375"/>
<protein>
    <submittedName>
        <fullName evidence="11">ATP-binding cassette domain-containing protein</fullName>
    </submittedName>
</protein>
<evidence type="ECO:0000256" key="7">
    <source>
        <dbReference type="ARBA" id="ARBA00022989"/>
    </source>
</evidence>
<keyword evidence="7 9" id="KW-1133">Transmembrane helix</keyword>
<dbReference type="EMBL" id="CP034183">
    <property type="protein sequence ID" value="AZI43096.1"/>
    <property type="molecule type" value="Genomic_DNA"/>
</dbReference>
<feature type="transmembrane region" description="Helical" evidence="9">
    <location>
        <begin position="211"/>
        <end position="232"/>
    </location>
</feature>
<feature type="domain" description="ABC transporter" evidence="10">
    <location>
        <begin position="350"/>
        <end position="594"/>
    </location>
</feature>
<dbReference type="GO" id="GO:0005524">
    <property type="term" value="F:ATP binding"/>
    <property type="evidence" value="ECO:0007669"/>
    <property type="project" value="UniProtKB-KW"/>
</dbReference>
<feature type="transmembrane region" description="Helical" evidence="9">
    <location>
        <begin position="94"/>
        <end position="113"/>
    </location>
</feature>
<gene>
    <name evidence="11" type="ORF">EHF33_10375</name>
</gene>
<feature type="transmembrane region" description="Helical" evidence="9">
    <location>
        <begin position="288"/>
        <end position="311"/>
    </location>
</feature>
<dbReference type="Pfam" id="PF02653">
    <property type="entry name" value="BPD_transp_2"/>
    <property type="match status" value="1"/>
</dbReference>
<dbReference type="CDD" id="cd06581">
    <property type="entry name" value="TM_PBP1_LivM_like"/>
    <property type="match status" value="1"/>
</dbReference>
<comment type="subcellular location">
    <subcellularLocation>
        <location evidence="1">Cell membrane</location>
        <topology evidence="1">Multi-pass membrane protein</topology>
    </subcellularLocation>
</comment>
<evidence type="ECO:0000256" key="6">
    <source>
        <dbReference type="ARBA" id="ARBA00022840"/>
    </source>
</evidence>
<evidence type="ECO:0000256" key="8">
    <source>
        <dbReference type="ARBA" id="ARBA00023136"/>
    </source>
</evidence>
<evidence type="ECO:0000256" key="5">
    <source>
        <dbReference type="ARBA" id="ARBA00022741"/>
    </source>
</evidence>
<keyword evidence="12" id="KW-1185">Reference proteome</keyword>
<dbReference type="InterPro" id="IPR043428">
    <property type="entry name" value="LivM-like"/>
</dbReference>
<feature type="transmembrane region" description="Helical" evidence="9">
    <location>
        <begin position="125"/>
        <end position="146"/>
    </location>
</feature>
<accession>A0A3G8YPJ8</accession>
<organism evidence="11 12">
    <name type="scientific">Deinococcus psychrotolerans</name>
    <dbReference type="NCBI Taxonomy" id="2489213"/>
    <lineage>
        <taxon>Bacteria</taxon>
        <taxon>Thermotogati</taxon>
        <taxon>Deinococcota</taxon>
        <taxon>Deinococci</taxon>
        <taxon>Deinococcales</taxon>
        <taxon>Deinococcaceae</taxon>
        <taxon>Deinococcus</taxon>
    </lineage>
</organism>
<dbReference type="GO" id="GO:0005886">
    <property type="term" value="C:plasma membrane"/>
    <property type="evidence" value="ECO:0007669"/>
    <property type="project" value="UniProtKB-SubCell"/>
</dbReference>
<dbReference type="CDD" id="cd03219">
    <property type="entry name" value="ABC_Mj1267_LivG_branched"/>
    <property type="match status" value="1"/>
</dbReference>
<dbReference type="OrthoDB" id="60490at2"/>
<evidence type="ECO:0000313" key="11">
    <source>
        <dbReference type="EMBL" id="AZI43096.1"/>
    </source>
</evidence>
<feature type="transmembrane region" description="Helical" evidence="9">
    <location>
        <begin position="166"/>
        <end position="185"/>
    </location>
</feature>
<dbReference type="Gene3D" id="3.40.50.300">
    <property type="entry name" value="P-loop containing nucleotide triphosphate hydrolases"/>
    <property type="match status" value="1"/>
</dbReference>
<dbReference type="Pfam" id="PF12399">
    <property type="entry name" value="BCA_ABC_TP_C"/>
    <property type="match status" value="1"/>
</dbReference>
<dbReference type="Proteomes" id="UP000276417">
    <property type="component" value="Chromosome 1"/>
</dbReference>
<evidence type="ECO:0000256" key="2">
    <source>
        <dbReference type="ARBA" id="ARBA00022448"/>
    </source>
</evidence>
<name>A0A3G8YPJ8_9DEIO</name>
<evidence type="ECO:0000256" key="9">
    <source>
        <dbReference type="SAM" id="Phobius"/>
    </source>
</evidence>
<dbReference type="PANTHER" id="PTHR45772:SF2">
    <property type="entry name" value="ABC TRANSPORTER ATP-BINDING PROTEIN"/>
    <property type="match status" value="1"/>
</dbReference>
<dbReference type="Pfam" id="PF00005">
    <property type="entry name" value="ABC_tran"/>
    <property type="match status" value="1"/>
</dbReference>
<dbReference type="GO" id="GO:0016887">
    <property type="term" value="F:ATP hydrolysis activity"/>
    <property type="evidence" value="ECO:0007669"/>
    <property type="project" value="InterPro"/>
</dbReference>
<dbReference type="InterPro" id="IPR003439">
    <property type="entry name" value="ABC_transporter-like_ATP-bd"/>
</dbReference>
<evidence type="ECO:0000256" key="1">
    <source>
        <dbReference type="ARBA" id="ARBA00004651"/>
    </source>
</evidence>
<dbReference type="InterPro" id="IPR003593">
    <property type="entry name" value="AAA+_ATPase"/>
</dbReference>
<dbReference type="SMART" id="SM00382">
    <property type="entry name" value="AAA"/>
    <property type="match status" value="1"/>
</dbReference>
<proteinExistence type="predicted"/>
<evidence type="ECO:0000313" key="12">
    <source>
        <dbReference type="Proteomes" id="UP000276417"/>
    </source>
</evidence>
<dbReference type="PROSITE" id="PS50893">
    <property type="entry name" value="ABC_TRANSPORTER_2"/>
    <property type="match status" value="1"/>
</dbReference>
<dbReference type="GO" id="GO:0015658">
    <property type="term" value="F:branched-chain amino acid transmembrane transporter activity"/>
    <property type="evidence" value="ECO:0007669"/>
    <property type="project" value="InterPro"/>
</dbReference>
<reference evidence="11 12" key="1">
    <citation type="submission" date="2018-11" db="EMBL/GenBank/DDBJ databases">
        <title>Deinococcus shelandsis sp. nov., isolated from South Shetland Islands soil of Antarctica.</title>
        <authorList>
            <person name="Tian J."/>
        </authorList>
    </citation>
    <scope>NUCLEOTIDE SEQUENCE [LARGE SCALE GENOMIC DNA]</scope>
    <source>
        <strain evidence="11 12">S14-83T</strain>
    </source>
</reference>
<dbReference type="InterPro" id="IPR051120">
    <property type="entry name" value="ABC_AA/LPS_Transport"/>
</dbReference>
<evidence type="ECO:0000256" key="3">
    <source>
        <dbReference type="ARBA" id="ARBA00022475"/>
    </source>
</evidence>
<dbReference type="RefSeq" id="WP_124870970.1">
    <property type="nucleotide sequence ID" value="NZ_CP034183.1"/>
</dbReference>
<keyword evidence="8 9" id="KW-0472">Membrane</keyword>
<dbReference type="InterPro" id="IPR027417">
    <property type="entry name" value="P-loop_NTPase"/>
</dbReference>
<dbReference type="AlphaFoldDB" id="A0A3G8YPJ8"/>